<evidence type="ECO:0000313" key="2">
    <source>
        <dbReference type="EMBL" id="AJO21813.1"/>
    </source>
</evidence>
<protein>
    <submittedName>
        <fullName evidence="2">Uncharacterized protein</fullName>
    </submittedName>
</protein>
<gene>
    <name evidence="2" type="ORF">SB48_HM08orf01564</name>
</gene>
<feature type="transmembrane region" description="Helical" evidence="1">
    <location>
        <begin position="21"/>
        <end position="38"/>
    </location>
</feature>
<dbReference type="EMBL" id="CP010525">
    <property type="protein sequence ID" value="AJO21813.1"/>
    <property type="molecule type" value="Genomic_DNA"/>
</dbReference>
<sequence length="53" mass="6514">MIRCFNRFSNIICKSNTPSQFFSYIISIFFLSFLNLKNHRILPIETRRYHDNR</sequence>
<dbReference type="Proteomes" id="UP000032024">
    <property type="component" value="Chromosome"/>
</dbReference>
<reference evidence="3" key="1">
    <citation type="submission" date="2015-01" db="EMBL/GenBank/DDBJ databases">
        <title>Comparative genome analysis of Bacillus coagulans HM-08, Clostridium butyricum HM-68, Bacillus subtilis HM-66 and Bacillus paralicheniformis BL-09.</title>
        <authorList>
            <person name="Zhang H."/>
        </authorList>
    </citation>
    <scope>NUCLEOTIDE SEQUENCE [LARGE SCALE GENOMIC DNA]</scope>
    <source>
        <strain evidence="3">HM-08</strain>
    </source>
</reference>
<keyword evidence="3" id="KW-1185">Reference proteome</keyword>
<accession>A0AAN0T3T1</accession>
<evidence type="ECO:0000256" key="1">
    <source>
        <dbReference type="SAM" id="Phobius"/>
    </source>
</evidence>
<name>A0AAN0T3T1_HEYCO</name>
<proteinExistence type="predicted"/>
<dbReference type="AlphaFoldDB" id="A0AAN0T3T1"/>
<keyword evidence="1" id="KW-0472">Membrane</keyword>
<organism evidence="2 3">
    <name type="scientific">Heyndrickxia coagulans</name>
    <name type="common">Weizmannia coagulans</name>
    <dbReference type="NCBI Taxonomy" id="1398"/>
    <lineage>
        <taxon>Bacteria</taxon>
        <taxon>Bacillati</taxon>
        <taxon>Bacillota</taxon>
        <taxon>Bacilli</taxon>
        <taxon>Bacillales</taxon>
        <taxon>Bacillaceae</taxon>
        <taxon>Heyndrickxia</taxon>
    </lineage>
</organism>
<keyword evidence="1" id="KW-1133">Transmembrane helix</keyword>
<evidence type="ECO:0000313" key="3">
    <source>
        <dbReference type="Proteomes" id="UP000032024"/>
    </source>
</evidence>
<keyword evidence="1" id="KW-0812">Transmembrane</keyword>